<gene>
    <name evidence="1" type="ordered locus">MTR_7g103580</name>
</gene>
<name>A0A072U333_MEDTR</name>
<dbReference type="HOGENOM" id="CLU_2137230_0_0_1"/>
<keyword evidence="3" id="KW-1185">Reference proteome</keyword>
<reference evidence="2" key="3">
    <citation type="submission" date="2015-04" db="UniProtKB">
        <authorList>
            <consortium name="EnsemblPlants"/>
        </authorList>
    </citation>
    <scope>IDENTIFICATION</scope>
    <source>
        <strain evidence="2">cv. Jemalong A17</strain>
    </source>
</reference>
<organism evidence="1 3">
    <name type="scientific">Medicago truncatula</name>
    <name type="common">Barrel medic</name>
    <name type="synonym">Medicago tribuloides</name>
    <dbReference type="NCBI Taxonomy" id="3880"/>
    <lineage>
        <taxon>Eukaryota</taxon>
        <taxon>Viridiplantae</taxon>
        <taxon>Streptophyta</taxon>
        <taxon>Embryophyta</taxon>
        <taxon>Tracheophyta</taxon>
        <taxon>Spermatophyta</taxon>
        <taxon>Magnoliopsida</taxon>
        <taxon>eudicotyledons</taxon>
        <taxon>Gunneridae</taxon>
        <taxon>Pentapetalae</taxon>
        <taxon>rosids</taxon>
        <taxon>fabids</taxon>
        <taxon>Fabales</taxon>
        <taxon>Fabaceae</taxon>
        <taxon>Papilionoideae</taxon>
        <taxon>50 kb inversion clade</taxon>
        <taxon>NPAAA clade</taxon>
        <taxon>Hologalegina</taxon>
        <taxon>IRL clade</taxon>
        <taxon>Trifolieae</taxon>
        <taxon>Medicago</taxon>
    </lineage>
</organism>
<dbReference type="EMBL" id="CM001223">
    <property type="protein sequence ID" value="KEH24114.1"/>
    <property type="molecule type" value="Genomic_DNA"/>
</dbReference>
<sequence length="113" mass="13248">MREEQLPNLMTQTKGYPMSYFHDTKTYLWEKKAREIVHIEVRTTTLVRETPHSYQKSKNLKPMGLWVLSVISQCCEDEDMWPTLIFKSKKSAEDAMSSRRTANPTPFAFICTL</sequence>
<proteinExistence type="predicted"/>
<protein>
    <submittedName>
        <fullName evidence="1 2">Uncharacterized protein</fullName>
    </submittedName>
</protein>
<evidence type="ECO:0000313" key="1">
    <source>
        <dbReference type="EMBL" id="KEH24114.1"/>
    </source>
</evidence>
<reference evidence="1 3" key="1">
    <citation type="journal article" date="2011" name="Nature">
        <title>The Medicago genome provides insight into the evolution of rhizobial symbioses.</title>
        <authorList>
            <person name="Young N.D."/>
            <person name="Debelle F."/>
            <person name="Oldroyd G.E."/>
            <person name="Geurts R."/>
            <person name="Cannon S.B."/>
            <person name="Udvardi M.K."/>
            <person name="Benedito V.A."/>
            <person name="Mayer K.F."/>
            <person name="Gouzy J."/>
            <person name="Schoof H."/>
            <person name="Van de Peer Y."/>
            <person name="Proost S."/>
            <person name="Cook D.R."/>
            <person name="Meyers B.C."/>
            <person name="Spannagl M."/>
            <person name="Cheung F."/>
            <person name="De Mita S."/>
            <person name="Krishnakumar V."/>
            <person name="Gundlach H."/>
            <person name="Zhou S."/>
            <person name="Mudge J."/>
            <person name="Bharti A.K."/>
            <person name="Murray J.D."/>
            <person name="Naoumkina M.A."/>
            <person name="Rosen B."/>
            <person name="Silverstein K.A."/>
            <person name="Tang H."/>
            <person name="Rombauts S."/>
            <person name="Zhao P.X."/>
            <person name="Zhou P."/>
            <person name="Barbe V."/>
            <person name="Bardou P."/>
            <person name="Bechner M."/>
            <person name="Bellec A."/>
            <person name="Berger A."/>
            <person name="Berges H."/>
            <person name="Bidwell S."/>
            <person name="Bisseling T."/>
            <person name="Choisne N."/>
            <person name="Couloux A."/>
            <person name="Denny R."/>
            <person name="Deshpande S."/>
            <person name="Dai X."/>
            <person name="Doyle J.J."/>
            <person name="Dudez A.M."/>
            <person name="Farmer A.D."/>
            <person name="Fouteau S."/>
            <person name="Franken C."/>
            <person name="Gibelin C."/>
            <person name="Gish J."/>
            <person name="Goldstein S."/>
            <person name="Gonzalez A.J."/>
            <person name="Green P.J."/>
            <person name="Hallab A."/>
            <person name="Hartog M."/>
            <person name="Hua A."/>
            <person name="Humphray S.J."/>
            <person name="Jeong D.H."/>
            <person name="Jing Y."/>
            <person name="Jocker A."/>
            <person name="Kenton S.M."/>
            <person name="Kim D.J."/>
            <person name="Klee K."/>
            <person name="Lai H."/>
            <person name="Lang C."/>
            <person name="Lin S."/>
            <person name="Macmil S.L."/>
            <person name="Magdelenat G."/>
            <person name="Matthews L."/>
            <person name="McCorrison J."/>
            <person name="Monaghan E.L."/>
            <person name="Mun J.H."/>
            <person name="Najar F.Z."/>
            <person name="Nicholson C."/>
            <person name="Noirot C."/>
            <person name="O'Bleness M."/>
            <person name="Paule C.R."/>
            <person name="Poulain J."/>
            <person name="Prion F."/>
            <person name="Qin B."/>
            <person name="Qu C."/>
            <person name="Retzel E.F."/>
            <person name="Riddle C."/>
            <person name="Sallet E."/>
            <person name="Samain S."/>
            <person name="Samson N."/>
            <person name="Sanders I."/>
            <person name="Saurat O."/>
            <person name="Scarpelli C."/>
            <person name="Schiex T."/>
            <person name="Segurens B."/>
            <person name="Severin A.J."/>
            <person name="Sherrier D.J."/>
            <person name="Shi R."/>
            <person name="Sims S."/>
            <person name="Singer S.R."/>
            <person name="Sinharoy S."/>
            <person name="Sterck L."/>
            <person name="Viollet A."/>
            <person name="Wang B.B."/>
            <person name="Wang K."/>
            <person name="Wang M."/>
            <person name="Wang X."/>
            <person name="Warfsmann J."/>
            <person name="Weissenbach J."/>
            <person name="White D.D."/>
            <person name="White J.D."/>
            <person name="Wiley G.B."/>
            <person name="Wincker P."/>
            <person name="Xing Y."/>
            <person name="Yang L."/>
            <person name="Yao Z."/>
            <person name="Ying F."/>
            <person name="Zhai J."/>
            <person name="Zhou L."/>
            <person name="Zuber A."/>
            <person name="Denarie J."/>
            <person name="Dixon R.A."/>
            <person name="May G.D."/>
            <person name="Schwartz D.C."/>
            <person name="Rogers J."/>
            <person name="Quetier F."/>
            <person name="Town C.D."/>
            <person name="Roe B.A."/>
        </authorList>
    </citation>
    <scope>NUCLEOTIDE SEQUENCE [LARGE SCALE GENOMIC DNA]</scope>
    <source>
        <strain evidence="1">A17</strain>
        <strain evidence="2 3">cv. Jemalong A17</strain>
    </source>
</reference>
<evidence type="ECO:0000313" key="2">
    <source>
        <dbReference type="EnsemblPlants" id="KEH24114"/>
    </source>
</evidence>
<reference evidence="1 3" key="2">
    <citation type="journal article" date="2014" name="BMC Genomics">
        <title>An improved genome release (version Mt4.0) for the model legume Medicago truncatula.</title>
        <authorList>
            <person name="Tang H."/>
            <person name="Krishnakumar V."/>
            <person name="Bidwell S."/>
            <person name="Rosen B."/>
            <person name="Chan A."/>
            <person name="Zhou S."/>
            <person name="Gentzbittel L."/>
            <person name="Childs K.L."/>
            <person name="Yandell M."/>
            <person name="Gundlach H."/>
            <person name="Mayer K.F."/>
            <person name="Schwartz D.C."/>
            <person name="Town C.D."/>
        </authorList>
    </citation>
    <scope>GENOME REANNOTATION</scope>
    <source>
        <strain evidence="1">A17</strain>
        <strain evidence="2 3">cv. Jemalong A17</strain>
    </source>
</reference>
<dbReference type="EnsemblPlants" id="KEH24114">
    <property type="protein sequence ID" value="KEH24114"/>
    <property type="gene ID" value="MTR_7g103580"/>
</dbReference>
<dbReference type="AlphaFoldDB" id="A0A072U333"/>
<evidence type="ECO:0000313" key="3">
    <source>
        <dbReference type="Proteomes" id="UP000002051"/>
    </source>
</evidence>
<accession>A0A072U333</accession>
<dbReference type="Proteomes" id="UP000002051">
    <property type="component" value="Unassembled WGS sequence"/>
</dbReference>